<dbReference type="AlphaFoldDB" id="A0A0J6TCR6"/>
<reference evidence="1 2" key="1">
    <citation type="submission" date="2015-03" db="EMBL/GenBank/DDBJ databases">
        <title>Genome sequencing of Methylobacterium tarhaniae DSM 25844.</title>
        <authorList>
            <person name="Chaudhry V."/>
            <person name="Patil P.B."/>
        </authorList>
    </citation>
    <scope>NUCLEOTIDE SEQUENCE [LARGE SCALE GENOMIC DNA]</scope>
    <source>
        <strain evidence="1 2">DSM 25844</strain>
    </source>
</reference>
<evidence type="ECO:0000313" key="1">
    <source>
        <dbReference type="EMBL" id="KMO43654.1"/>
    </source>
</evidence>
<dbReference type="Gene3D" id="3.40.50.720">
    <property type="entry name" value="NAD(P)-binding Rossmann-like Domain"/>
    <property type="match status" value="1"/>
</dbReference>
<protein>
    <submittedName>
        <fullName evidence="1">Uncharacterized protein</fullName>
    </submittedName>
</protein>
<name>A0A0J6TCR6_9HYPH</name>
<organism evidence="1 2">
    <name type="scientific">Methylobacterium tarhaniae</name>
    <dbReference type="NCBI Taxonomy" id="1187852"/>
    <lineage>
        <taxon>Bacteria</taxon>
        <taxon>Pseudomonadati</taxon>
        <taxon>Pseudomonadota</taxon>
        <taxon>Alphaproteobacteria</taxon>
        <taxon>Hyphomicrobiales</taxon>
        <taxon>Methylobacteriaceae</taxon>
        <taxon>Methylobacterium</taxon>
    </lineage>
</organism>
<evidence type="ECO:0000313" key="2">
    <source>
        <dbReference type="Proteomes" id="UP000036449"/>
    </source>
</evidence>
<keyword evidence="2" id="KW-1185">Reference proteome</keyword>
<dbReference type="Proteomes" id="UP000036449">
    <property type="component" value="Unassembled WGS sequence"/>
</dbReference>
<accession>A0A0J6TCR6</accession>
<feature type="non-terminal residue" evidence="1">
    <location>
        <position position="64"/>
    </location>
</feature>
<gene>
    <name evidence="1" type="ORF">VQ03_07200</name>
</gene>
<comment type="caution">
    <text evidence="1">The sequence shown here is derived from an EMBL/GenBank/DDBJ whole genome shotgun (WGS) entry which is preliminary data.</text>
</comment>
<sequence length="64" mass="6977">MIAVMKVLMMAITKNINRAARRRVDALASRLRAETGVAVDVMPADITDPAALAAVEARLRDDDR</sequence>
<proteinExistence type="predicted"/>
<dbReference type="EMBL" id="LABZ01000039">
    <property type="protein sequence ID" value="KMO43654.1"/>
    <property type="molecule type" value="Genomic_DNA"/>
</dbReference>
<dbReference type="PATRIC" id="fig|1187852.3.peg.4871"/>